<dbReference type="OrthoDB" id="8300214at2759"/>
<dbReference type="InterPro" id="IPR001303">
    <property type="entry name" value="Aldolase_II/adducin_N"/>
</dbReference>
<evidence type="ECO:0000313" key="5">
    <source>
        <dbReference type="EMBL" id="GHP05295.1"/>
    </source>
</evidence>
<name>A0A830HE47_9CHLO</name>
<dbReference type="InterPro" id="IPR050223">
    <property type="entry name" value="D-isomer_2-hydroxyacid_DH"/>
</dbReference>
<dbReference type="GO" id="GO:0005829">
    <property type="term" value="C:cytosol"/>
    <property type="evidence" value="ECO:0007669"/>
    <property type="project" value="TreeGrafter"/>
</dbReference>
<dbReference type="SUPFAM" id="SSF52283">
    <property type="entry name" value="Formate/glycerate dehydrogenase catalytic domain-like"/>
    <property type="match status" value="1"/>
</dbReference>
<dbReference type="InterPro" id="IPR029063">
    <property type="entry name" value="SAM-dependent_MTases_sf"/>
</dbReference>
<dbReference type="CDD" id="cd02440">
    <property type="entry name" value="AdoMet_MTases"/>
    <property type="match status" value="1"/>
</dbReference>
<dbReference type="Proteomes" id="UP000660262">
    <property type="component" value="Unassembled WGS sequence"/>
</dbReference>
<dbReference type="InterPro" id="IPR006140">
    <property type="entry name" value="D-isomer_DH_NAD-bd"/>
</dbReference>
<dbReference type="GO" id="GO:0016618">
    <property type="term" value="F:hydroxypyruvate reductase [NAD(P)H] activity"/>
    <property type="evidence" value="ECO:0007669"/>
    <property type="project" value="TreeGrafter"/>
</dbReference>
<evidence type="ECO:0000256" key="2">
    <source>
        <dbReference type="ARBA" id="ARBA00023027"/>
    </source>
</evidence>
<dbReference type="InterPro" id="IPR006139">
    <property type="entry name" value="D-isomer_2_OHA_DH_cat_dom"/>
</dbReference>
<accession>A0A830HE47</accession>
<dbReference type="Pfam" id="PF02826">
    <property type="entry name" value="2-Hacid_dh_C"/>
    <property type="match status" value="1"/>
</dbReference>
<proteinExistence type="predicted"/>
<keyword evidence="6" id="KW-1185">Reference proteome</keyword>
<feature type="region of interest" description="Disordered" evidence="3">
    <location>
        <begin position="1"/>
        <end position="28"/>
    </location>
</feature>
<evidence type="ECO:0000256" key="1">
    <source>
        <dbReference type="ARBA" id="ARBA00023002"/>
    </source>
</evidence>
<dbReference type="Gene3D" id="3.40.50.720">
    <property type="entry name" value="NAD(P)-binding Rossmann-like Domain"/>
    <property type="match status" value="2"/>
</dbReference>
<dbReference type="InterPro" id="IPR036291">
    <property type="entry name" value="NAD(P)-bd_dom_sf"/>
</dbReference>
<reference evidence="5" key="1">
    <citation type="submission" date="2020-10" db="EMBL/GenBank/DDBJ databases">
        <title>Unveiling of a novel bifunctional photoreceptor, Dualchrome1, isolated from a cosmopolitan green alga.</title>
        <authorList>
            <person name="Suzuki S."/>
            <person name="Kawachi M."/>
        </authorList>
    </citation>
    <scope>NUCLEOTIDE SEQUENCE</scope>
    <source>
        <strain evidence="5">NIES 2893</strain>
    </source>
</reference>
<dbReference type="GO" id="GO:0008757">
    <property type="term" value="F:S-adenosylmethionine-dependent methyltransferase activity"/>
    <property type="evidence" value="ECO:0007669"/>
    <property type="project" value="InterPro"/>
</dbReference>
<dbReference type="PANTHER" id="PTHR10996:SF178">
    <property type="entry name" value="2-HYDROXYACID DEHYDROGENASE YGL185C-RELATED"/>
    <property type="match status" value="1"/>
</dbReference>
<dbReference type="SUPFAM" id="SSF53639">
    <property type="entry name" value="AraD/HMP-PK domain-like"/>
    <property type="match status" value="1"/>
</dbReference>
<sequence length="849" mass="92159">MATAPAPADGYKTEVYKKHDDRESHESGVLQQYDTKEKLEFYAEVMGDGTDNIHFGKWDNIDLDEPGAYGKASDQMTDYMFKLVWEMVGSKTPLSYVDLGSGTGAAARRICKDNEGVAASCLNLCPEQNATNAKLVTEMGLDGRVSVSTGTYEKCPYEDNSFDVAFSQDAFVHAFSKLTTYQEALRVVKPGGAFAWCDLMCGTGPGVSQEELATFAQTNMVNDWLSPEQNVSVMKEAGWSDVTFVNLTQDIKTSFALMLKKVEKILESTPPEELKVDVKLLTTYRDNLARRVGQVDRGVFQWGVIHARKPVNVAATSEPPVSVPSSAKHLSINSFVHGTDVSTLPDDTHALLITVADKLPADVISKLPSTLKLIVTMSSGTDHVDVKAAEARGIEVRRNGVDTITEHVADYGVAFTILGLRDAMNQVGVPFPSSGWNLSWNTKGTDLNTATVGIVGLGAIATSMITKIKAVAPKCTVLYNARRRRTEDVEKRLGIQHEPSIVELAKKCDILVLLCPLTPETEHLISADVIKAMRPSSGILNLARGKVIDTDALTDALNAGEIKYAILDTTFPEPLPEGHALWSCPRCHILPHYATNTEQVRAALVHDLLPLLEEAFGAGGSAKDAALEAELRRDVAVAHRATAALGWDMLVWNHVSARFGGGCLITPGNMLWGQVRASDLVISSNNITADIIHAAVYAARPDIGAIIHLHTPYATAVSCLEMGFVPYTQDGAYFHGRVATYEWDGVSDDANEQPLLEAAVKSVPGCNTLLMHNHGFCCFGPTVAAAWVLAYYFERCCEVQMKLLQSGAKVKTPKLDVMTKAAETSYLPDFAPGVCEWKAIVEEYGASVL</sequence>
<evidence type="ECO:0000259" key="4">
    <source>
        <dbReference type="SMART" id="SM01007"/>
    </source>
</evidence>
<dbReference type="Pfam" id="PF00389">
    <property type="entry name" value="2-Hacid_dh"/>
    <property type="match status" value="1"/>
</dbReference>
<dbReference type="GO" id="GO:0051287">
    <property type="term" value="F:NAD binding"/>
    <property type="evidence" value="ECO:0007669"/>
    <property type="project" value="InterPro"/>
</dbReference>
<dbReference type="SUPFAM" id="SSF53335">
    <property type="entry name" value="S-adenosyl-L-methionine-dependent methyltransferases"/>
    <property type="match status" value="1"/>
</dbReference>
<feature type="compositionally biased region" description="Basic and acidic residues" evidence="3">
    <location>
        <begin position="11"/>
        <end position="26"/>
    </location>
</feature>
<dbReference type="GO" id="GO:0030267">
    <property type="term" value="F:glyoxylate reductase (NADPH) activity"/>
    <property type="evidence" value="ECO:0007669"/>
    <property type="project" value="TreeGrafter"/>
</dbReference>
<comment type="caution">
    <text evidence="5">The sequence shown here is derived from an EMBL/GenBank/DDBJ whole genome shotgun (WGS) entry which is preliminary data.</text>
</comment>
<keyword evidence="2" id="KW-0520">NAD</keyword>
<gene>
    <name evidence="5" type="ORF">PPROV_000404700</name>
</gene>
<evidence type="ECO:0000313" key="6">
    <source>
        <dbReference type="Proteomes" id="UP000660262"/>
    </source>
</evidence>
<dbReference type="Gene3D" id="3.40.225.10">
    <property type="entry name" value="Class II aldolase/adducin N-terminal domain"/>
    <property type="match status" value="1"/>
</dbReference>
<organism evidence="5 6">
    <name type="scientific">Pycnococcus provasolii</name>
    <dbReference type="NCBI Taxonomy" id="41880"/>
    <lineage>
        <taxon>Eukaryota</taxon>
        <taxon>Viridiplantae</taxon>
        <taxon>Chlorophyta</taxon>
        <taxon>Pseudoscourfieldiophyceae</taxon>
        <taxon>Pseudoscourfieldiales</taxon>
        <taxon>Pycnococcaceae</taxon>
        <taxon>Pycnococcus</taxon>
    </lineage>
</organism>
<dbReference type="PANTHER" id="PTHR10996">
    <property type="entry name" value="2-HYDROXYACID DEHYDROGENASE-RELATED"/>
    <property type="match status" value="1"/>
</dbReference>
<dbReference type="Pfam" id="PF08241">
    <property type="entry name" value="Methyltransf_11"/>
    <property type="match status" value="1"/>
</dbReference>
<keyword evidence="1" id="KW-0560">Oxidoreductase</keyword>
<feature type="domain" description="Class II aldolase/adducin N-terminal" evidence="4">
    <location>
        <begin position="633"/>
        <end position="801"/>
    </location>
</feature>
<dbReference type="EMBL" id="BNJQ01000009">
    <property type="protein sequence ID" value="GHP05295.1"/>
    <property type="molecule type" value="Genomic_DNA"/>
</dbReference>
<evidence type="ECO:0000256" key="3">
    <source>
        <dbReference type="SAM" id="MobiDB-lite"/>
    </source>
</evidence>
<dbReference type="SUPFAM" id="SSF51735">
    <property type="entry name" value="NAD(P)-binding Rossmann-fold domains"/>
    <property type="match status" value="1"/>
</dbReference>
<dbReference type="AlphaFoldDB" id="A0A830HE47"/>
<dbReference type="InterPro" id="IPR036409">
    <property type="entry name" value="Aldolase_II/adducin_N_sf"/>
</dbReference>
<dbReference type="SMART" id="SM01007">
    <property type="entry name" value="Aldolase_II"/>
    <property type="match status" value="1"/>
</dbReference>
<dbReference type="Pfam" id="PF00596">
    <property type="entry name" value="Aldolase_II"/>
    <property type="match status" value="1"/>
</dbReference>
<dbReference type="Gene3D" id="3.40.50.150">
    <property type="entry name" value="Vaccinia Virus protein VP39"/>
    <property type="match status" value="1"/>
</dbReference>
<protein>
    <recommendedName>
        <fullName evidence="4">Class II aldolase/adducin N-terminal domain-containing protein</fullName>
    </recommendedName>
</protein>
<dbReference type="InterPro" id="IPR013216">
    <property type="entry name" value="Methyltransf_11"/>
</dbReference>